<feature type="region of interest" description="Disordered" evidence="1">
    <location>
        <begin position="46"/>
        <end position="111"/>
    </location>
</feature>
<keyword evidence="2" id="KW-1185">Reference proteome</keyword>
<sequence length="111" mass="11331">MVTLSSFDLSAIRLIRVAACGYCLENAGGVEGATYPPDSPYFPFGSRGVPPSVGTPTPAANPAAPTGSNGARLPNSTAGAAAVKRKKDALDGADGEVVTTQHWVSDSKKIR</sequence>
<dbReference type="RefSeq" id="XP_033180477.1">
    <property type="nucleotide sequence ID" value="XM_033324586.1"/>
</dbReference>
<dbReference type="OrthoDB" id="10034090at2759"/>
<dbReference type="GeneID" id="117152511"/>
<evidence type="ECO:0000313" key="2">
    <source>
        <dbReference type="Proteomes" id="UP000515180"/>
    </source>
</evidence>
<gene>
    <name evidence="3" type="primary">LOC117152511</name>
</gene>
<proteinExistence type="predicted"/>
<reference evidence="3" key="1">
    <citation type="submission" date="2025-08" db="UniProtKB">
        <authorList>
            <consortium name="RefSeq"/>
        </authorList>
    </citation>
    <scope>IDENTIFICATION</scope>
</reference>
<accession>A0A6P8LMU1</accession>
<evidence type="ECO:0000256" key="1">
    <source>
        <dbReference type="SAM" id="MobiDB-lite"/>
    </source>
</evidence>
<feature type="compositionally biased region" description="Low complexity" evidence="1">
    <location>
        <begin position="54"/>
        <end position="71"/>
    </location>
</feature>
<name>A0A6P8LMU1_BOMIM</name>
<protein>
    <submittedName>
        <fullName evidence="3">Uncharacterized protein LOC117152511</fullName>
    </submittedName>
</protein>
<dbReference type="AlphaFoldDB" id="A0A6P8LMU1"/>
<evidence type="ECO:0000313" key="3">
    <source>
        <dbReference type="RefSeq" id="XP_033180477.1"/>
    </source>
</evidence>
<dbReference type="Proteomes" id="UP000515180">
    <property type="component" value="Unplaced"/>
</dbReference>
<organism evidence="2 3">
    <name type="scientific">Bombus impatiens</name>
    <name type="common">Bumblebee</name>
    <dbReference type="NCBI Taxonomy" id="132113"/>
    <lineage>
        <taxon>Eukaryota</taxon>
        <taxon>Metazoa</taxon>
        <taxon>Ecdysozoa</taxon>
        <taxon>Arthropoda</taxon>
        <taxon>Hexapoda</taxon>
        <taxon>Insecta</taxon>
        <taxon>Pterygota</taxon>
        <taxon>Neoptera</taxon>
        <taxon>Endopterygota</taxon>
        <taxon>Hymenoptera</taxon>
        <taxon>Apocrita</taxon>
        <taxon>Aculeata</taxon>
        <taxon>Apoidea</taxon>
        <taxon>Anthophila</taxon>
        <taxon>Apidae</taxon>
        <taxon>Bombus</taxon>
        <taxon>Pyrobombus</taxon>
    </lineage>
</organism>